<dbReference type="InterPro" id="IPR011766">
    <property type="entry name" value="TPP_enzyme_TPP-bd"/>
</dbReference>
<evidence type="ECO:0000259" key="5">
    <source>
        <dbReference type="Pfam" id="PF00205"/>
    </source>
</evidence>
<evidence type="ECO:0000259" key="7">
    <source>
        <dbReference type="Pfam" id="PF02776"/>
    </source>
</evidence>
<dbReference type="PROSITE" id="PS00187">
    <property type="entry name" value="TPP_ENZYMES"/>
    <property type="match status" value="1"/>
</dbReference>
<dbReference type="SUPFAM" id="SSF52518">
    <property type="entry name" value="Thiamin diphosphate-binding fold (THDP-binding)"/>
    <property type="match status" value="2"/>
</dbReference>
<evidence type="ECO:0000256" key="4">
    <source>
        <dbReference type="RuleBase" id="RU362132"/>
    </source>
</evidence>
<feature type="domain" description="Thiamine pyrophosphate enzyme TPP-binding" evidence="6">
    <location>
        <begin position="384"/>
        <end position="529"/>
    </location>
</feature>
<dbReference type="GO" id="GO:0009099">
    <property type="term" value="P:L-valine biosynthetic process"/>
    <property type="evidence" value="ECO:0007669"/>
    <property type="project" value="TreeGrafter"/>
</dbReference>
<dbReference type="GO" id="GO:0009097">
    <property type="term" value="P:isoleucine biosynthetic process"/>
    <property type="evidence" value="ECO:0007669"/>
    <property type="project" value="TreeGrafter"/>
</dbReference>
<dbReference type="PANTHER" id="PTHR18968:SF13">
    <property type="entry name" value="ACETOLACTATE SYNTHASE CATALYTIC SUBUNIT, MITOCHONDRIAL"/>
    <property type="match status" value="1"/>
</dbReference>
<dbReference type="Gene3D" id="3.40.50.970">
    <property type="match status" value="2"/>
</dbReference>
<dbReference type="GO" id="GO:0000287">
    <property type="term" value="F:magnesium ion binding"/>
    <property type="evidence" value="ECO:0007669"/>
    <property type="project" value="InterPro"/>
</dbReference>
<name>A0A0F5HKW7_BACTR</name>
<dbReference type="Pfam" id="PF02775">
    <property type="entry name" value="TPP_enzyme_C"/>
    <property type="match status" value="1"/>
</dbReference>
<evidence type="ECO:0000313" key="8">
    <source>
        <dbReference type="EMBL" id="KKB35363.1"/>
    </source>
</evidence>
<dbReference type="Proteomes" id="UP000031563">
    <property type="component" value="Unassembled WGS sequence"/>
</dbReference>
<dbReference type="InterPro" id="IPR029035">
    <property type="entry name" value="DHS-like_NAD/FAD-binding_dom"/>
</dbReference>
<comment type="cofactor">
    <cofactor evidence="1">
        <name>thiamine diphosphate</name>
        <dbReference type="ChEBI" id="CHEBI:58937"/>
    </cofactor>
</comment>
<dbReference type="InterPro" id="IPR012000">
    <property type="entry name" value="Thiamin_PyroP_enz_cen_dom"/>
</dbReference>
<dbReference type="GO" id="GO:0005948">
    <property type="term" value="C:acetolactate synthase complex"/>
    <property type="evidence" value="ECO:0007669"/>
    <property type="project" value="TreeGrafter"/>
</dbReference>
<dbReference type="GO" id="GO:0003984">
    <property type="term" value="F:acetolactate synthase activity"/>
    <property type="evidence" value="ECO:0007669"/>
    <property type="project" value="TreeGrafter"/>
</dbReference>
<evidence type="ECO:0000313" key="9">
    <source>
        <dbReference type="Proteomes" id="UP000031563"/>
    </source>
</evidence>
<dbReference type="AlphaFoldDB" id="A0A0F5HKW7"/>
<comment type="caution">
    <text evidence="8">The sequence shown here is derived from an EMBL/GenBank/DDBJ whole genome shotgun (WGS) entry which is preliminary data.</text>
</comment>
<proteinExistence type="inferred from homology"/>
<reference evidence="8" key="1">
    <citation type="submission" date="2015-02" db="EMBL/GenBank/DDBJ databases">
        <title>Genome Assembly of Bacillaceae bacterium MTCC 8252.</title>
        <authorList>
            <person name="Verma A."/>
            <person name="Khatri I."/>
            <person name="Mual P."/>
            <person name="Subramanian S."/>
            <person name="Krishnamurthi S."/>
        </authorList>
    </citation>
    <scope>NUCLEOTIDE SEQUENCE [LARGE SCALE GENOMIC DNA]</scope>
    <source>
        <strain evidence="8">MTCC 8252</strain>
    </source>
</reference>
<protein>
    <submittedName>
        <fullName evidence="8">Acetolactate synthase large subunit</fullName>
    </submittedName>
</protein>
<dbReference type="CDD" id="cd00568">
    <property type="entry name" value="TPP_enzymes"/>
    <property type="match status" value="1"/>
</dbReference>
<evidence type="ECO:0000256" key="1">
    <source>
        <dbReference type="ARBA" id="ARBA00001964"/>
    </source>
</evidence>
<dbReference type="Gene3D" id="3.40.50.1220">
    <property type="entry name" value="TPP-binding domain"/>
    <property type="match status" value="1"/>
</dbReference>
<dbReference type="PANTHER" id="PTHR18968">
    <property type="entry name" value="THIAMINE PYROPHOSPHATE ENZYMES"/>
    <property type="match status" value="1"/>
</dbReference>
<dbReference type="GO" id="GO:0050660">
    <property type="term" value="F:flavin adenine dinucleotide binding"/>
    <property type="evidence" value="ECO:0007669"/>
    <property type="project" value="TreeGrafter"/>
</dbReference>
<dbReference type="Pfam" id="PF00205">
    <property type="entry name" value="TPP_enzyme_M"/>
    <property type="match status" value="1"/>
</dbReference>
<dbReference type="GO" id="GO:0030976">
    <property type="term" value="F:thiamine pyrophosphate binding"/>
    <property type="evidence" value="ECO:0007669"/>
    <property type="project" value="InterPro"/>
</dbReference>
<dbReference type="InterPro" id="IPR012001">
    <property type="entry name" value="Thiamin_PyroP_enz_TPP-bd_dom"/>
</dbReference>
<comment type="similarity">
    <text evidence="2 4">Belongs to the TPP enzyme family.</text>
</comment>
<evidence type="ECO:0000256" key="2">
    <source>
        <dbReference type="ARBA" id="ARBA00007812"/>
    </source>
</evidence>
<dbReference type="CDD" id="cd07035">
    <property type="entry name" value="TPP_PYR_POX_like"/>
    <property type="match status" value="1"/>
</dbReference>
<evidence type="ECO:0000256" key="3">
    <source>
        <dbReference type="ARBA" id="ARBA00023052"/>
    </source>
</evidence>
<dbReference type="Pfam" id="PF02776">
    <property type="entry name" value="TPP_enzyme_N"/>
    <property type="match status" value="1"/>
</dbReference>
<accession>A0A0F5HQ28</accession>
<dbReference type="InterPro" id="IPR000399">
    <property type="entry name" value="TPP-bd_CS"/>
</dbReference>
<dbReference type="InterPro" id="IPR045229">
    <property type="entry name" value="TPP_enz"/>
</dbReference>
<feature type="domain" description="Thiamine pyrophosphate enzyme N-terminal TPP-binding" evidence="7">
    <location>
        <begin position="3"/>
        <end position="108"/>
    </location>
</feature>
<dbReference type="STRING" id="1221996.QY95_03497"/>
<feature type="domain" description="Thiamine pyrophosphate enzyme central" evidence="5">
    <location>
        <begin position="190"/>
        <end position="327"/>
    </location>
</feature>
<accession>A0A0F5HKW7</accession>
<sequence length="543" mass="58738">MKTIAALLVEHLRKFGVSHAFGIPGKAVVPLLLEIERQEMTYVLARHESGAGFMAGGYALQNHTFGVAIGTSGPGGTNMLTAAAQAMAYHLPVLFITGHPAMKDTGKAIGQDSSPFGTDLVKMFEPVTLFSTRVERGDLFPMYFRHALEKAWTGRKGPVHLSIPADVLMEEIEPFDVSLPQPLPAVSSYIDQVIPLLERAKSPLLFVGKGVHLSRAYDEVRELSLRFDIPVITTPGGKGTVISSHPGYLGPFGLGGTAEASHYLKMGVDLLIVIGTKLSDMTLAGFTNDMNPQQIIQFDIEPTFVGKSIPVPTLAVMGDAKENLQALLAKTSRKEDISTVPASSSELIEAEKPAALEKWISAGRAVEVLRQTLPAQALLFGDDGSHTYYAIQHFDILQEGTFFFDDVFGTMGHAIGYAIGAKFANPDRPIVCLTGDGCILMHGTEISTAACHQLPVIFVVFNNGRLDMVDKGMRHNIGRSVGTVYETAVDIHLFARSLGAASFRCTQEQEMEEAVTFALKQQGPTVIEIMVDPEEVPPTMMRG</sequence>
<dbReference type="RefSeq" id="WP_039237386.1">
    <property type="nucleotide sequence ID" value="NZ_JWIR02000073.1"/>
</dbReference>
<dbReference type="OrthoDB" id="4494979at2"/>
<evidence type="ECO:0000259" key="6">
    <source>
        <dbReference type="Pfam" id="PF02775"/>
    </source>
</evidence>
<keyword evidence="9" id="KW-1185">Reference proteome</keyword>
<organism evidence="8 9">
    <name type="scientific">Bacillus thermotolerans</name>
    <name type="common">Quasibacillus thermotolerans</name>
    <dbReference type="NCBI Taxonomy" id="1221996"/>
    <lineage>
        <taxon>Bacteria</taxon>
        <taxon>Bacillati</taxon>
        <taxon>Bacillota</taxon>
        <taxon>Bacilli</taxon>
        <taxon>Bacillales</taxon>
        <taxon>Bacillaceae</taxon>
        <taxon>Bacillus</taxon>
    </lineage>
</organism>
<gene>
    <name evidence="8" type="ORF">QY95_03497</name>
</gene>
<keyword evidence="3 4" id="KW-0786">Thiamine pyrophosphate</keyword>
<dbReference type="InterPro" id="IPR029061">
    <property type="entry name" value="THDP-binding"/>
</dbReference>
<dbReference type="EMBL" id="JWIR02000073">
    <property type="protein sequence ID" value="KKB35363.1"/>
    <property type="molecule type" value="Genomic_DNA"/>
</dbReference>
<dbReference type="SUPFAM" id="SSF52467">
    <property type="entry name" value="DHS-like NAD/FAD-binding domain"/>
    <property type="match status" value="1"/>
</dbReference>